<dbReference type="AlphaFoldDB" id="A0A1C3UAY4"/>
<dbReference type="CDD" id="cd09021">
    <property type="entry name" value="Aldose_epim_Ec_YphB"/>
    <property type="match status" value="1"/>
</dbReference>
<evidence type="ECO:0000313" key="1">
    <source>
        <dbReference type="EMBL" id="SCB12661.1"/>
    </source>
</evidence>
<dbReference type="GO" id="GO:0016853">
    <property type="term" value="F:isomerase activity"/>
    <property type="evidence" value="ECO:0007669"/>
    <property type="project" value="InterPro"/>
</dbReference>
<dbReference type="EMBL" id="FMAG01000001">
    <property type="protein sequence ID" value="SCB12661.1"/>
    <property type="molecule type" value="Genomic_DNA"/>
</dbReference>
<sequence length="297" mass="33539">MTIIDLRDGSLSARVSTFGGTLLDYAWTVDGRRIALLRPAPDDAHASASACYPLVPFGNRVRNNRFAFEGRDYQLRPNTASDPHYVHGDGWQAEWAILSRSSNELQIGFHHRVGDTPYSYEARQIIALSSEGLMLHMSVENTGKEALPFGLGWHPYFPMTPETTLFAPARRFWTETEGWLPGERTEVPADLDFSVPSPLPRRWVNNGFEGWSGEAEIVWPERRAGLRLTADTSVRHAFIFIPDTSFNSAFRHDYFCFEPMSHIANGHNLPDLGDLKILQPGETFAGSIRLQLQEYSR</sequence>
<reference evidence="2" key="1">
    <citation type="submission" date="2016-08" db="EMBL/GenBank/DDBJ databases">
        <authorList>
            <person name="Varghese N."/>
            <person name="Submissions Spin"/>
        </authorList>
    </citation>
    <scope>NUCLEOTIDE SEQUENCE [LARGE SCALE GENOMIC DNA]</scope>
    <source>
        <strain evidence="2">HAMBI 2975</strain>
    </source>
</reference>
<dbReference type="InterPro" id="IPR011013">
    <property type="entry name" value="Gal_mutarotase_sf_dom"/>
</dbReference>
<dbReference type="GO" id="GO:0030246">
    <property type="term" value="F:carbohydrate binding"/>
    <property type="evidence" value="ECO:0007669"/>
    <property type="project" value="InterPro"/>
</dbReference>
<dbReference type="SUPFAM" id="SSF74650">
    <property type="entry name" value="Galactose mutarotase-like"/>
    <property type="match status" value="1"/>
</dbReference>
<dbReference type="InterPro" id="IPR014718">
    <property type="entry name" value="GH-type_carb-bd"/>
</dbReference>
<dbReference type="Gene3D" id="2.70.98.10">
    <property type="match status" value="1"/>
</dbReference>
<name>A0A1C3UAY4_9HYPH</name>
<proteinExistence type="predicted"/>
<dbReference type="Proteomes" id="UP000199101">
    <property type="component" value="Unassembled WGS sequence"/>
</dbReference>
<gene>
    <name evidence="1" type="ORF">GA0061103_1837</name>
</gene>
<accession>A0A1C3UAY4</accession>
<dbReference type="InterPro" id="IPR008183">
    <property type="entry name" value="Aldose_1/G6P_1-epimerase"/>
</dbReference>
<evidence type="ECO:0000313" key="2">
    <source>
        <dbReference type="Proteomes" id="UP000199101"/>
    </source>
</evidence>
<dbReference type="OrthoDB" id="9796517at2"/>
<dbReference type="STRING" id="410764.GA0061103_1837"/>
<dbReference type="RefSeq" id="WP_092707290.1">
    <property type="nucleotide sequence ID" value="NZ_FMAG01000001.1"/>
</dbReference>
<organism evidence="1 2">
    <name type="scientific">Rhizobium multihospitium</name>
    <dbReference type="NCBI Taxonomy" id="410764"/>
    <lineage>
        <taxon>Bacteria</taxon>
        <taxon>Pseudomonadati</taxon>
        <taxon>Pseudomonadota</taxon>
        <taxon>Alphaproteobacteria</taxon>
        <taxon>Hyphomicrobiales</taxon>
        <taxon>Rhizobiaceae</taxon>
        <taxon>Rhizobium/Agrobacterium group</taxon>
        <taxon>Rhizobium</taxon>
    </lineage>
</organism>
<dbReference type="Pfam" id="PF01263">
    <property type="entry name" value="Aldose_epim"/>
    <property type="match status" value="1"/>
</dbReference>
<keyword evidence="2" id="KW-1185">Reference proteome</keyword>
<dbReference type="GO" id="GO:0005975">
    <property type="term" value="P:carbohydrate metabolic process"/>
    <property type="evidence" value="ECO:0007669"/>
    <property type="project" value="InterPro"/>
</dbReference>
<protein>
    <submittedName>
        <fullName evidence="1">Aldose 1-epimerase</fullName>
    </submittedName>
</protein>